<keyword evidence="1" id="KW-0812">Transmembrane</keyword>
<sequence length="181" mass="21836">MESERNPRVKQAKDLKFPQDFFNLKCIVFSFYIAASYWFLPRNKLSLITITILNFILLNWYNNVYECLHHHQITNILICILVVGLLIYLPIKDKVVLGFSLYFPYFILAWYDYFANCRFRMNPTIFPFGRFIYLPVKPDPYQRRYRELDPIVKQNIANFDKYIVVSIISLTFIYFLLKLIK</sequence>
<dbReference type="EMBL" id="MN738832">
    <property type="protein sequence ID" value="QHT38635.1"/>
    <property type="molecule type" value="Genomic_DNA"/>
</dbReference>
<name>A0A6C0FIM1_9ZZZZ</name>
<evidence type="ECO:0000313" key="2">
    <source>
        <dbReference type="EMBL" id="QHT38635.1"/>
    </source>
</evidence>
<accession>A0A6C0FIM1</accession>
<evidence type="ECO:0000256" key="1">
    <source>
        <dbReference type="SAM" id="Phobius"/>
    </source>
</evidence>
<feature type="transmembrane region" description="Helical" evidence="1">
    <location>
        <begin position="45"/>
        <end position="61"/>
    </location>
</feature>
<organism evidence="2">
    <name type="scientific">viral metagenome</name>
    <dbReference type="NCBI Taxonomy" id="1070528"/>
    <lineage>
        <taxon>unclassified sequences</taxon>
        <taxon>metagenomes</taxon>
        <taxon>organismal metagenomes</taxon>
    </lineage>
</organism>
<dbReference type="AlphaFoldDB" id="A0A6C0FIM1"/>
<feature type="transmembrane region" description="Helical" evidence="1">
    <location>
        <begin position="21"/>
        <end position="39"/>
    </location>
</feature>
<feature type="transmembrane region" description="Helical" evidence="1">
    <location>
        <begin position="97"/>
        <end position="114"/>
    </location>
</feature>
<keyword evidence="1" id="KW-1133">Transmembrane helix</keyword>
<reference evidence="2" key="1">
    <citation type="journal article" date="2020" name="Nature">
        <title>Giant virus diversity and host interactions through global metagenomics.</title>
        <authorList>
            <person name="Schulz F."/>
            <person name="Roux S."/>
            <person name="Paez-Espino D."/>
            <person name="Jungbluth S."/>
            <person name="Walsh D.A."/>
            <person name="Denef V.J."/>
            <person name="McMahon K.D."/>
            <person name="Konstantinidis K.T."/>
            <person name="Eloe-Fadrosh E.A."/>
            <person name="Kyrpides N.C."/>
            <person name="Woyke T."/>
        </authorList>
    </citation>
    <scope>NUCLEOTIDE SEQUENCE</scope>
    <source>
        <strain evidence="2">GVMAG-S-ERX556106-38</strain>
    </source>
</reference>
<protein>
    <submittedName>
        <fullName evidence="2">Uncharacterized protein</fullName>
    </submittedName>
</protein>
<feature type="transmembrane region" description="Helical" evidence="1">
    <location>
        <begin position="162"/>
        <end position="180"/>
    </location>
</feature>
<keyword evidence="1" id="KW-0472">Membrane</keyword>
<feature type="transmembrane region" description="Helical" evidence="1">
    <location>
        <begin position="73"/>
        <end position="91"/>
    </location>
</feature>
<proteinExistence type="predicted"/>